<dbReference type="InterPro" id="IPR036259">
    <property type="entry name" value="MFS_trans_sf"/>
</dbReference>
<dbReference type="PANTHER" id="PTHR23520">
    <property type="entry name" value="TRANSPORTER, PUTATIVE (AFU_ORTHOLOGUE AFUA_3G04000)-RELATED"/>
    <property type="match status" value="1"/>
</dbReference>
<feature type="transmembrane region" description="Helical" evidence="3">
    <location>
        <begin position="283"/>
        <end position="301"/>
    </location>
</feature>
<dbReference type="GO" id="GO:0022857">
    <property type="term" value="F:transmembrane transporter activity"/>
    <property type="evidence" value="ECO:0007669"/>
    <property type="project" value="InterPro"/>
</dbReference>
<feature type="compositionally biased region" description="Polar residues" evidence="2">
    <location>
        <begin position="417"/>
        <end position="428"/>
    </location>
</feature>
<feature type="transmembrane region" description="Helical" evidence="3">
    <location>
        <begin position="226"/>
        <end position="247"/>
    </location>
</feature>
<feature type="transmembrane region" description="Helical" evidence="3">
    <location>
        <begin position="347"/>
        <end position="372"/>
    </location>
</feature>
<evidence type="ECO:0000259" key="4">
    <source>
        <dbReference type="PROSITE" id="PS50850"/>
    </source>
</evidence>
<keyword evidence="3" id="KW-1133">Transmembrane helix</keyword>
<reference evidence="5" key="1">
    <citation type="journal article" date="2021" name="Mol. Plant Microbe Interact.">
        <title>Complete Genome Sequence of the Plant-Pathogenic Fungus Colletotrichum lupini.</title>
        <authorList>
            <person name="Baroncelli R."/>
            <person name="Pensec F."/>
            <person name="Da Lio D."/>
            <person name="Boufleur T."/>
            <person name="Vicente I."/>
            <person name="Sarrocco S."/>
            <person name="Picot A."/>
            <person name="Baraldi E."/>
            <person name="Sukno S."/>
            <person name="Thon M."/>
            <person name="Le Floch G."/>
        </authorList>
    </citation>
    <scope>NUCLEOTIDE SEQUENCE</scope>
    <source>
        <strain evidence="5">IMI 504893</strain>
    </source>
</reference>
<keyword evidence="3" id="KW-0812">Transmembrane</keyword>
<feature type="transmembrane region" description="Helical" evidence="3">
    <location>
        <begin position="511"/>
        <end position="530"/>
    </location>
</feature>
<evidence type="ECO:0000313" key="5">
    <source>
        <dbReference type="EMBL" id="UQC81617.1"/>
    </source>
</evidence>
<comment type="subcellular location">
    <subcellularLocation>
        <location evidence="1">Membrane</location>
        <topology evidence="1">Multi-pass membrane protein</topology>
    </subcellularLocation>
</comment>
<dbReference type="GeneID" id="73341109"/>
<feature type="transmembrane region" description="Helical" evidence="3">
    <location>
        <begin position="473"/>
        <end position="491"/>
    </location>
</feature>
<feature type="transmembrane region" description="Helical" evidence="3">
    <location>
        <begin position="384"/>
        <end position="405"/>
    </location>
</feature>
<proteinExistence type="predicted"/>
<dbReference type="PROSITE" id="PS50850">
    <property type="entry name" value="MFS"/>
    <property type="match status" value="1"/>
</dbReference>
<evidence type="ECO:0000313" key="6">
    <source>
        <dbReference type="Proteomes" id="UP000830671"/>
    </source>
</evidence>
<dbReference type="Gene3D" id="1.20.1250.20">
    <property type="entry name" value="MFS general substrate transporter like domains"/>
    <property type="match status" value="1"/>
</dbReference>
<feature type="domain" description="Major facilitator superfamily (MFS) profile" evidence="4">
    <location>
        <begin position="217"/>
        <end position="674"/>
    </location>
</feature>
<dbReference type="GO" id="GO:0000329">
    <property type="term" value="C:fungal-type vacuole membrane"/>
    <property type="evidence" value="ECO:0007669"/>
    <property type="project" value="TreeGrafter"/>
</dbReference>
<protein>
    <submittedName>
        <fullName evidence="5">Major facilitator superfamily transporter</fullName>
    </submittedName>
</protein>
<dbReference type="SUPFAM" id="SSF103473">
    <property type="entry name" value="MFS general substrate transporter"/>
    <property type="match status" value="1"/>
</dbReference>
<evidence type="ECO:0000256" key="3">
    <source>
        <dbReference type="SAM" id="Phobius"/>
    </source>
</evidence>
<accession>A0A9Q8SS70</accession>
<gene>
    <name evidence="5" type="ORF">CLUP02_07103</name>
</gene>
<keyword evidence="6" id="KW-1185">Reference proteome</keyword>
<feature type="transmembrane region" description="Helical" evidence="3">
    <location>
        <begin position="253"/>
        <end position="271"/>
    </location>
</feature>
<evidence type="ECO:0000256" key="1">
    <source>
        <dbReference type="ARBA" id="ARBA00004141"/>
    </source>
</evidence>
<dbReference type="Pfam" id="PF07690">
    <property type="entry name" value="MFS_1"/>
    <property type="match status" value="1"/>
</dbReference>
<dbReference type="RefSeq" id="XP_049143242.1">
    <property type="nucleotide sequence ID" value="XM_049286099.1"/>
</dbReference>
<feature type="transmembrane region" description="Helical" evidence="3">
    <location>
        <begin position="630"/>
        <end position="656"/>
    </location>
</feature>
<name>A0A9Q8SS70_9PEZI</name>
<dbReference type="InterPro" id="IPR011701">
    <property type="entry name" value="MFS"/>
</dbReference>
<dbReference type="Proteomes" id="UP000830671">
    <property type="component" value="Chromosome 4"/>
</dbReference>
<organism evidence="5 6">
    <name type="scientific">Colletotrichum lupini</name>
    <dbReference type="NCBI Taxonomy" id="145971"/>
    <lineage>
        <taxon>Eukaryota</taxon>
        <taxon>Fungi</taxon>
        <taxon>Dikarya</taxon>
        <taxon>Ascomycota</taxon>
        <taxon>Pezizomycotina</taxon>
        <taxon>Sordariomycetes</taxon>
        <taxon>Hypocreomycetidae</taxon>
        <taxon>Glomerellales</taxon>
        <taxon>Glomerellaceae</taxon>
        <taxon>Colletotrichum</taxon>
        <taxon>Colletotrichum acutatum species complex</taxon>
    </lineage>
</organism>
<sequence length="674" mass="74645">MVDFGPIELMLEALWPRFNPTFQNMIDFFRVNLHLLNRKSKICYWPWVIWTKATFQSLRRKKYNAFCFISRVEMGREEVVYRVILLILDKNAQPHIIGEERRIKASMPAKQCQCVFPEGTTTYGGSVFQVEHSAIGLILAMCNLDSFAIVWLKPNFSDLSTCNSELTARANFTSTDTLPFTHGIIHLATIMSSGPNHWLSRLGEESGFVSISQSCRDTKVLCLQRFVRLFAYGASFLILVHFLSSLGYSDERIGLFMTLTLLGDVVISFLLTAVTDQVGRRKVLATGAALMVMSGLIFAMVGNYWVLVIASIFGVISPSGNEIGPFRAVEESILAQLTQKERRSDIFAWYTLFGSAGAALGTLTCGWVVQALEDNESWTQNEAYRVVFLIYAAIGLLKLLLIFALTSGVEAPPAEINDSNSPRNNETQPLLGDVSDTEQSQYRRSQGSKSHRRTVTQRARALLPYISPMSRSILFRLLILFCLDSFASGMASPSWLTYYFTTVHSLQPSSLGTLFLVTNLLATISNLVALPLARRLGPLKTMVFTHLPSAVFLAMIPLPLPGSGGTWTAMAFLSLRACTQSMDQAPRQAFLAAAVLPNERTAVLGVVNIVKTWAQAGGLGSAGYLAGKNLWIVVFTGAGIMKACYDLLMLGLFLGLRDREDDSSKSRSRDEEEP</sequence>
<dbReference type="PANTHER" id="PTHR23520:SF5">
    <property type="entry name" value="TRANSPORTER, PUTATIVE (AFU_ORTHOLOGUE AFUA_3G04000)-RELATED"/>
    <property type="match status" value="1"/>
</dbReference>
<evidence type="ECO:0000256" key="2">
    <source>
        <dbReference type="SAM" id="MobiDB-lite"/>
    </source>
</evidence>
<dbReference type="InterPro" id="IPR020846">
    <property type="entry name" value="MFS_dom"/>
</dbReference>
<dbReference type="KEGG" id="clup:CLUP02_07103"/>
<dbReference type="AlphaFoldDB" id="A0A9Q8SS70"/>
<dbReference type="EMBL" id="CP019476">
    <property type="protein sequence ID" value="UQC81617.1"/>
    <property type="molecule type" value="Genomic_DNA"/>
</dbReference>
<feature type="region of interest" description="Disordered" evidence="2">
    <location>
        <begin position="414"/>
        <end position="455"/>
    </location>
</feature>
<keyword evidence="3" id="KW-0472">Membrane</keyword>
<feature type="compositionally biased region" description="Polar residues" evidence="2">
    <location>
        <begin position="437"/>
        <end position="448"/>
    </location>
</feature>